<keyword evidence="5" id="KW-0418">Kinase</keyword>
<organism evidence="11 12">
    <name type="scientific">Novymonas esmeraldas</name>
    <dbReference type="NCBI Taxonomy" id="1808958"/>
    <lineage>
        <taxon>Eukaryota</taxon>
        <taxon>Discoba</taxon>
        <taxon>Euglenozoa</taxon>
        <taxon>Kinetoplastea</taxon>
        <taxon>Metakinetoplastina</taxon>
        <taxon>Trypanosomatida</taxon>
        <taxon>Trypanosomatidae</taxon>
        <taxon>Novymonas</taxon>
    </lineage>
</organism>
<dbReference type="Proteomes" id="UP001430356">
    <property type="component" value="Unassembled WGS sequence"/>
</dbReference>
<evidence type="ECO:0000256" key="9">
    <source>
        <dbReference type="SAM" id="MobiDB-lite"/>
    </source>
</evidence>
<accession>A0AAW0F5K5</accession>
<dbReference type="PANTHER" id="PTHR43671:SF98">
    <property type="entry name" value="SERINE_THREONINE-PROTEIN KINASE NEK11"/>
    <property type="match status" value="1"/>
</dbReference>
<feature type="compositionally biased region" description="Basic residues" evidence="9">
    <location>
        <begin position="1530"/>
        <end position="1544"/>
    </location>
</feature>
<gene>
    <name evidence="11" type="ORF">NESM_000254600</name>
</gene>
<evidence type="ECO:0000313" key="11">
    <source>
        <dbReference type="EMBL" id="KAK7201872.1"/>
    </source>
</evidence>
<dbReference type="SUPFAM" id="SSF117281">
    <property type="entry name" value="Kelch motif"/>
    <property type="match status" value="1"/>
</dbReference>
<feature type="compositionally biased region" description="Low complexity" evidence="9">
    <location>
        <begin position="428"/>
        <end position="447"/>
    </location>
</feature>
<keyword evidence="6" id="KW-0067">ATP-binding</keyword>
<dbReference type="InterPro" id="IPR050660">
    <property type="entry name" value="NEK_Ser/Thr_kinase"/>
</dbReference>
<feature type="compositionally biased region" description="Low complexity" evidence="9">
    <location>
        <begin position="1024"/>
        <end position="1045"/>
    </location>
</feature>
<feature type="region of interest" description="Disordered" evidence="9">
    <location>
        <begin position="1617"/>
        <end position="1636"/>
    </location>
</feature>
<dbReference type="EMBL" id="JAECZO010000021">
    <property type="protein sequence ID" value="KAK7201872.1"/>
    <property type="molecule type" value="Genomic_DNA"/>
</dbReference>
<dbReference type="InterPro" id="IPR015915">
    <property type="entry name" value="Kelch-typ_b-propeller"/>
</dbReference>
<feature type="transmembrane region" description="Helical" evidence="10">
    <location>
        <begin position="28"/>
        <end position="51"/>
    </location>
</feature>
<feature type="region of interest" description="Disordered" evidence="9">
    <location>
        <begin position="1147"/>
        <end position="1185"/>
    </location>
</feature>
<feature type="region of interest" description="Disordered" evidence="9">
    <location>
        <begin position="1257"/>
        <end position="1276"/>
    </location>
</feature>
<feature type="region of interest" description="Disordered" evidence="9">
    <location>
        <begin position="411"/>
        <end position="462"/>
    </location>
</feature>
<keyword evidence="12" id="KW-1185">Reference proteome</keyword>
<name>A0AAW0F5K5_9TRYP</name>
<evidence type="ECO:0000256" key="6">
    <source>
        <dbReference type="ARBA" id="ARBA00022840"/>
    </source>
</evidence>
<keyword evidence="3" id="KW-0808">Transferase</keyword>
<feature type="compositionally biased region" description="Low complexity" evidence="9">
    <location>
        <begin position="1560"/>
        <end position="1576"/>
    </location>
</feature>
<proteinExistence type="predicted"/>
<feature type="compositionally biased region" description="Low complexity" evidence="9">
    <location>
        <begin position="1626"/>
        <end position="1636"/>
    </location>
</feature>
<reference evidence="11 12" key="1">
    <citation type="journal article" date="2021" name="MBio">
        <title>A New Model Trypanosomatid, Novymonas esmeraldas: Genomic Perception of Its 'Candidatus Pandoraea novymonadis' Endosymbiont.</title>
        <authorList>
            <person name="Zakharova A."/>
            <person name="Saura A."/>
            <person name="Butenko A."/>
            <person name="Podesvova L."/>
            <person name="Warmusova S."/>
            <person name="Kostygov A.Y."/>
            <person name="Nenarokova A."/>
            <person name="Lukes J."/>
            <person name="Opperdoes F.R."/>
            <person name="Yurchenko V."/>
        </authorList>
    </citation>
    <scope>NUCLEOTIDE SEQUENCE [LARGE SCALE GENOMIC DNA]</scope>
    <source>
        <strain evidence="11 12">E262AT.01</strain>
    </source>
</reference>
<feature type="compositionally biased region" description="Low complexity" evidence="9">
    <location>
        <begin position="1517"/>
        <end position="1529"/>
    </location>
</feature>
<evidence type="ECO:0000256" key="4">
    <source>
        <dbReference type="ARBA" id="ARBA00022741"/>
    </source>
</evidence>
<evidence type="ECO:0000256" key="10">
    <source>
        <dbReference type="SAM" id="Phobius"/>
    </source>
</evidence>
<keyword evidence="10" id="KW-0812">Transmembrane</keyword>
<evidence type="ECO:0000256" key="1">
    <source>
        <dbReference type="ARBA" id="ARBA00012513"/>
    </source>
</evidence>
<comment type="catalytic activity">
    <reaction evidence="7">
        <text>L-threonyl-[protein] + ATP = O-phospho-L-threonyl-[protein] + ADP + H(+)</text>
        <dbReference type="Rhea" id="RHEA:46608"/>
        <dbReference type="Rhea" id="RHEA-COMP:11060"/>
        <dbReference type="Rhea" id="RHEA-COMP:11605"/>
        <dbReference type="ChEBI" id="CHEBI:15378"/>
        <dbReference type="ChEBI" id="CHEBI:30013"/>
        <dbReference type="ChEBI" id="CHEBI:30616"/>
        <dbReference type="ChEBI" id="CHEBI:61977"/>
        <dbReference type="ChEBI" id="CHEBI:456216"/>
        <dbReference type="EC" id="2.7.11.1"/>
    </reaction>
</comment>
<dbReference type="EC" id="2.7.11.1" evidence="1"/>
<dbReference type="Gene3D" id="2.120.10.80">
    <property type="entry name" value="Kelch-type beta propeller"/>
    <property type="match status" value="1"/>
</dbReference>
<feature type="region of interest" description="Disordered" evidence="9">
    <location>
        <begin position="743"/>
        <end position="811"/>
    </location>
</feature>
<feature type="compositionally biased region" description="Acidic residues" evidence="9">
    <location>
        <begin position="793"/>
        <end position="803"/>
    </location>
</feature>
<dbReference type="Gene3D" id="1.10.510.10">
    <property type="entry name" value="Transferase(Phosphotransferase) domain 1"/>
    <property type="match status" value="1"/>
</dbReference>
<feature type="region of interest" description="Disordered" evidence="9">
    <location>
        <begin position="1648"/>
        <end position="1689"/>
    </location>
</feature>
<evidence type="ECO:0000256" key="2">
    <source>
        <dbReference type="ARBA" id="ARBA00022527"/>
    </source>
</evidence>
<feature type="region of interest" description="Disordered" evidence="9">
    <location>
        <begin position="868"/>
        <end position="891"/>
    </location>
</feature>
<feature type="compositionally biased region" description="Basic residues" evidence="9">
    <location>
        <begin position="1676"/>
        <end position="1686"/>
    </location>
</feature>
<keyword evidence="10" id="KW-0472">Membrane</keyword>
<feature type="compositionally biased region" description="Basic residues" evidence="9">
    <location>
        <begin position="1147"/>
        <end position="1162"/>
    </location>
</feature>
<comment type="catalytic activity">
    <reaction evidence="8">
        <text>L-seryl-[protein] + ATP = O-phospho-L-seryl-[protein] + ADP + H(+)</text>
        <dbReference type="Rhea" id="RHEA:17989"/>
        <dbReference type="Rhea" id="RHEA-COMP:9863"/>
        <dbReference type="Rhea" id="RHEA-COMP:11604"/>
        <dbReference type="ChEBI" id="CHEBI:15378"/>
        <dbReference type="ChEBI" id="CHEBI:29999"/>
        <dbReference type="ChEBI" id="CHEBI:30616"/>
        <dbReference type="ChEBI" id="CHEBI:83421"/>
        <dbReference type="ChEBI" id="CHEBI:456216"/>
        <dbReference type="EC" id="2.7.11.1"/>
    </reaction>
</comment>
<keyword evidence="2" id="KW-0723">Serine/threonine-protein kinase</keyword>
<evidence type="ECO:0000313" key="12">
    <source>
        <dbReference type="Proteomes" id="UP001430356"/>
    </source>
</evidence>
<feature type="compositionally biased region" description="Pro residues" evidence="9">
    <location>
        <begin position="448"/>
        <end position="460"/>
    </location>
</feature>
<comment type="caution">
    <text evidence="11">The sequence shown here is derived from an EMBL/GenBank/DDBJ whole genome shotgun (WGS) entry which is preliminary data.</text>
</comment>
<protein>
    <recommendedName>
        <fullName evidence="1">non-specific serine/threonine protein kinase</fullName>
        <ecNumber evidence="1">2.7.11.1</ecNumber>
    </recommendedName>
</protein>
<feature type="compositionally biased region" description="Pro residues" evidence="9">
    <location>
        <begin position="683"/>
        <end position="696"/>
    </location>
</feature>
<feature type="region of interest" description="Disordered" evidence="9">
    <location>
        <begin position="990"/>
        <end position="1048"/>
    </location>
</feature>
<evidence type="ECO:0000256" key="8">
    <source>
        <dbReference type="ARBA" id="ARBA00048679"/>
    </source>
</evidence>
<evidence type="ECO:0000256" key="5">
    <source>
        <dbReference type="ARBA" id="ARBA00022777"/>
    </source>
</evidence>
<evidence type="ECO:0000256" key="3">
    <source>
        <dbReference type="ARBA" id="ARBA00022679"/>
    </source>
</evidence>
<dbReference type="PANTHER" id="PTHR43671">
    <property type="entry name" value="SERINE/THREONINE-PROTEIN KINASE NEK"/>
    <property type="match status" value="1"/>
</dbReference>
<feature type="compositionally biased region" description="Acidic residues" evidence="9">
    <location>
        <begin position="1583"/>
        <end position="1593"/>
    </location>
</feature>
<keyword evidence="10" id="KW-1133">Transmembrane helix</keyword>
<feature type="region of interest" description="Disordered" evidence="9">
    <location>
        <begin position="1877"/>
        <end position="1896"/>
    </location>
</feature>
<dbReference type="SUPFAM" id="SSF56112">
    <property type="entry name" value="Protein kinase-like (PK-like)"/>
    <property type="match status" value="1"/>
</dbReference>
<dbReference type="GO" id="GO:0005524">
    <property type="term" value="F:ATP binding"/>
    <property type="evidence" value="ECO:0007669"/>
    <property type="project" value="UniProtKB-KW"/>
</dbReference>
<evidence type="ECO:0000256" key="7">
    <source>
        <dbReference type="ARBA" id="ARBA00047899"/>
    </source>
</evidence>
<dbReference type="InterPro" id="IPR011009">
    <property type="entry name" value="Kinase-like_dom_sf"/>
</dbReference>
<feature type="region of interest" description="Disordered" evidence="9">
    <location>
        <begin position="1517"/>
        <end position="1593"/>
    </location>
</feature>
<dbReference type="GO" id="GO:0004674">
    <property type="term" value="F:protein serine/threonine kinase activity"/>
    <property type="evidence" value="ECO:0007669"/>
    <property type="project" value="UniProtKB-KW"/>
</dbReference>
<feature type="region of interest" description="Disordered" evidence="9">
    <location>
        <begin position="675"/>
        <end position="702"/>
    </location>
</feature>
<keyword evidence="4" id="KW-0547">Nucleotide-binding</keyword>
<sequence>MRALVARAWCSGAVTDTRHRGRSSDARCLALVLVVLLAAVVGVVVAAGAAADPLPPADPAAPWQTRDDALLPYPVFHPAVAVLNNSIVLLGGCVTATCATPVGSPSPADAAHASTPAVRSSVGSPYHVQSLAIHVELGTVKALPRLTLPAEMGFAGRYAAVTLTDSVYVARSCTHTTHSPRDVAAMTPAERSTLQAAYAPILALYPEEAGSPGTALPAVNLSYFDVPADRVRVNASCTALATENKVLIIGGFLLSEQRVTASVDSFDVVTRRYDTDVAMLSAPVMHAAVATSTGVAVVAGGWTYEADASGAAAATSSTPPLHRQVMQRLLDLFFFDADSGVCASPVDVSALPNTVVGDILRSPSGCHVELFGGQVVLANHNLGNIAVLNIRAAPAWASHGVVAQVSSLLRAPPPPASSHATTQRVGNSSRSSISPSPTPDSTSSSTTPTPPPPSPPPPPAYSYTWAGPTLVSLPAARHPNDTATAAGDTVLLYHAFGGQDQWWRTATAAVAGQGDKRSDGDDGDELVRAEPARRWALRAVPDAQHDTDRPELLEVTMPTPVWPDDLTLHTTSDGIIRVVFSDVDYTRYCTWGRSGDEVCAVRLSSRRDCVGTTAGTLDSPYGGAANATVRFSASGSTTPVYVCLGYVVQPIAWSLCRSRLSFTIVNPMMPLGILDSSRTTTRAPPPAPPTPPPPTRDPADKATGSPLFALAVGVAVVTLLVAVLLVARLQHVPEEGLLSADVFERGGGGGGDADGTPSRVPDWRRRRRRLPRATVASGSSDDERAAALPTAMTEEEEEGEDSDGVTGRRSSVDSYEEYCHLVEAVQEERETRMLTAAADVLSLHQSRYRVVSSIGQGEHSLCFLALRRTPPPPQQQQQQQQRRRVDTGTGVGRGARALGRFVASLLRLTPHTHTPTVSSAERSPYMAPGAAVASPSVPASSPRSSLWAARHDESVAVAVKYTQCPDDATRAIITRLCERLRDLHADAVTTTAACRPPPPQQQQQKRQRPPPVQQSCRRASDVSATPADAGGASGAATETGQAAEAVLASERSSGLVTVATSTTTTSRTGTLSMLCAGAEAVAAVNVRDHANDDHNDHNGGDGADSDGDVDASCAVLDTHEVSVVLALFLLLPEDLFVSYEVSVLHHHQQQQHHHQHHHHHRSSGNSSSGGGGGGRRRYMSATQRTASREAVRWNMTHIWAGDGAAPRVCWTACINACHPPAVNPWSLCLAMPYERAGDLASFIRRCQHALQLPAAAAVPDAPRHHHGSDDADDSGGASLGVPPVYAGWRESLLCSMLFQVGAGLQLLHAQSPPILHGNITATNVLLREPAVFSVARRRVVGAAPTVGAVQEGGTPGQARCITAATEASGGAGAPWRARSLVAAAAAWRVGSPLLRSAPPRLPPLPPDTDAEGLLCTHTYLPLTITDAGMSWWLAAQLPQRLRGCFGRTTRSSLQRTADGRQWLRRHDDGGEGFVPAPACIVALSRFLIHFVEVPTHIAPEMLWGRLCAHSVSDGSDGDTAAAAGLSSSTVRRHPSRRRRERRPRCSGAVAQDDGRGVPDSAATRSTSASGASVRAANTRDAAGDWDDDDDDDTGEIFTREEVRALTAAMWRAEGLTRMPRRGGAGRPSRTTTTTTTAVAVRQTPVHADAPDAAAGPRSHTGSPLLAAPAGATSLMSRRRCGGRRRGSAGGGTSVYELLVQRVLAVNTASDMWGLGVLLYSMCTDAVADSRLLGAPALSTETEAAATTAAAAAVSPPPRPSSRLAEQCFAALLGDLFDLAALFSAGDGDAEDIGGISTEARASAVVADADKDDDDDDAHRWPRSRAVEAAVERSFTDAGYSRALASLLAAMLSPVAARRPTAGEVVAQLRLVHPADGAEARHMSGSSSSGGSGVAVGHPWRPPPHRSTDATSAVVLHERTAHMTLRRR</sequence>